<dbReference type="InterPro" id="IPR007197">
    <property type="entry name" value="rSAM"/>
</dbReference>
<dbReference type="PANTHER" id="PTHR43787">
    <property type="entry name" value="FEMO COFACTOR BIOSYNTHESIS PROTEIN NIFB-RELATED"/>
    <property type="match status" value="1"/>
</dbReference>
<dbReference type="SFLD" id="SFLDS00029">
    <property type="entry name" value="Radical_SAM"/>
    <property type="match status" value="1"/>
</dbReference>
<reference evidence="8 9" key="1">
    <citation type="submission" date="2019-12" db="EMBL/GenBank/DDBJ databases">
        <title>Genome sequenceing of Clostridium bovifaecis.</title>
        <authorList>
            <person name="Yao Y."/>
        </authorList>
    </citation>
    <scope>NUCLEOTIDE SEQUENCE [LARGE SCALE GENOMIC DNA]</scope>
    <source>
        <strain evidence="8 9">BXX</strain>
    </source>
</reference>
<evidence type="ECO:0000256" key="6">
    <source>
        <dbReference type="ARBA" id="ARBA00023014"/>
    </source>
</evidence>
<feature type="domain" description="Radical SAM core" evidence="7">
    <location>
        <begin position="1"/>
        <end position="287"/>
    </location>
</feature>
<keyword evidence="9" id="KW-1185">Reference proteome</keyword>
<evidence type="ECO:0000256" key="2">
    <source>
        <dbReference type="ARBA" id="ARBA00022485"/>
    </source>
</evidence>
<name>A0A6I6EPS2_9CLOT</name>
<dbReference type="Pfam" id="PF13186">
    <property type="entry name" value="SPASM"/>
    <property type="match status" value="1"/>
</dbReference>
<dbReference type="InterPro" id="IPR058240">
    <property type="entry name" value="rSAM_sf"/>
</dbReference>
<keyword evidence="3" id="KW-0949">S-adenosyl-L-methionine</keyword>
<organism evidence="8 9">
    <name type="scientific">Clostridium bovifaecis</name>
    <dbReference type="NCBI Taxonomy" id="2184719"/>
    <lineage>
        <taxon>Bacteria</taxon>
        <taxon>Bacillati</taxon>
        <taxon>Bacillota</taxon>
        <taxon>Clostridia</taxon>
        <taxon>Eubacteriales</taxon>
        <taxon>Clostridiaceae</taxon>
        <taxon>Clostridium</taxon>
    </lineage>
</organism>
<keyword evidence="5" id="KW-0408">Iron</keyword>
<dbReference type="PROSITE" id="PS51918">
    <property type="entry name" value="RADICAL_SAM"/>
    <property type="match status" value="1"/>
</dbReference>
<dbReference type="InterPro" id="IPR034391">
    <property type="entry name" value="AdoMet-like_SPASM_containing"/>
</dbReference>
<dbReference type="Gene3D" id="3.20.20.70">
    <property type="entry name" value="Aldolase class I"/>
    <property type="match status" value="1"/>
</dbReference>
<evidence type="ECO:0000313" key="9">
    <source>
        <dbReference type="Proteomes" id="UP000422764"/>
    </source>
</evidence>
<dbReference type="EMBL" id="CP046522">
    <property type="protein sequence ID" value="QGU94080.1"/>
    <property type="molecule type" value="Genomic_DNA"/>
</dbReference>
<dbReference type="Proteomes" id="UP000422764">
    <property type="component" value="Chromosome"/>
</dbReference>
<dbReference type="InterPro" id="IPR023885">
    <property type="entry name" value="4Fe4S-binding_SPASM_dom"/>
</dbReference>
<dbReference type="AlphaFoldDB" id="A0A6I6EPS2"/>
<dbReference type="GO" id="GO:0003824">
    <property type="term" value="F:catalytic activity"/>
    <property type="evidence" value="ECO:0007669"/>
    <property type="project" value="InterPro"/>
</dbReference>
<comment type="cofactor">
    <cofactor evidence="1">
        <name>[4Fe-4S] cluster</name>
        <dbReference type="ChEBI" id="CHEBI:49883"/>
    </cofactor>
</comment>
<dbReference type="CDD" id="cd21122">
    <property type="entry name" value="SPASM_rSAM"/>
    <property type="match status" value="1"/>
</dbReference>
<evidence type="ECO:0000256" key="3">
    <source>
        <dbReference type="ARBA" id="ARBA00022691"/>
    </source>
</evidence>
<dbReference type="PANTHER" id="PTHR43787:SF10">
    <property type="entry name" value="COFACTOR MODIFYING PROTEIN"/>
    <property type="match status" value="1"/>
</dbReference>
<dbReference type="Pfam" id="PF04055">
    <property type="entry name" value="Radical_SAM"/>
    <property type="match status" value="1"/>
</dbReference>
<dbReference type="SUPFAM" id="SSF102114">
    <property type="entry name" value="Radical SAM enzymes"/>
    <property type="match status" value="1"/>
</dbReference>
<dbReference type="SFLD" id="SFLDG01067">
    <property type="entry name" value="SPASM/twitch_domain_containing"/>
    <property type="match status" value="1"/>
</dbReference>
<protein>
    <submittedName>
        <fullName evidence="8">Radical SAM protein</fullName>
    </submittedName>
</protein>
<gene>
    <name evidence="8" type="ORF">GOM49_02045</name>
</gene>
<dbReference type="InterPro" id="IPR013785">
    <property type="entry name" value="Aldolase_TIM"/>
</dbReference>
<evidence type="ECO:0000256" key="5">
    <source>
        <dbReference type="ARBA" id="ARBA00023004"/>
    </source>
</evidence>
<accession>A0A6I6EPS2</accession>
<dbReference type="GO" id="GO:0046872">
    <property type="term" value="F:metal ion binding"/>
    <property type="evidence" value="ECO:0007669"/>
    <property type="project" value="UniProtKB-KW"/>
</dbReference>
<keyword evidence="6" id="KW-0411">Iron-sulfur</keyword>
<evidence type="ECO:0000313" key="8">
    <source>
        <dbReference type="EMBL" id="QGU94080.1"/>
    </source>
</evidence>
<keyword evidence="4" id="KW-0479">Metal-binding</keyword>
<dbReference type="CDD" id="cd01335">
    <property type="entry name" value="Radical_SAM"/>
    <property type="match status" value="1"/>
</dbReference>
<sequence length="292" mass="33812">MKKFKKFYIEITNICNLACDFCPQTRRKSEFMNIETFSKILEQVKPYTDYIYFHVKGEPLLHPEIDKLLDLSYAKGLKVNITTNGTLIDEVKNKILMKPALRQINFSLHSFDGNEKGSNKKGYINNIISFTKEAVHNTSMLISLRLWNLDENNATNIERQRNREILQIIEDAFELSYKIEEKISPGRGIKIGDRIYLNQDYEFEWPGLDKEEDKGRGFCYGLRNQVAILVDGTVVPCCLDGEGVINLGNIHNTNFSKIIEGERAKNLFNGFSRREAVEELCKRCGYRKRFNA</sequence>
<evidence type="ECO:0000259" key="7">
    <source>
        <dbReference type="PROSITE" id="PS51918"/>
    </source>
</evidence>
<evidence type="ECO:0000256" key="4">
    <source>
        <dbReference type="ARBA" id="ARBA00022723"/>
    </source>
</evidence>
<keyword evidence="2" id="KW-0004">4Fe-4S</keyword>
<proteinExistence type="predicted"/>
<dbReference type="GO" id="GO:0051539">
    <property type="term" value="F:4 iron, 4 sulfur cluster binding"/>
    <property type="evidence" value="ECO:0007669"/>
    <property type="project" value="UniProtKB-KW"/>
</dbReference>
<evidence type="ECO:0000256" key="1">
    <source>
        <dbReference type="ARBA" id="ARBA00001966"/>
    </source>
</evidence>
<dbReference type="SFLD" id="SFLDG01387">
    <property type="entry name" value="BtrN-like_SPASM_domain_contain"/>
    <property type="match status" value="1"/>
</dbReference>